<name>A0AAE1LAA2_9NEOP</name>
<gene>
    <name evidence="2" type="ORF">KUF71_004265</name>
    <name evidence="1" type="ORF">KUF71_019895</name>
</gene>
<dbReference type="EMBL" id="JAHWGI010000134">
    <property type="protein sequence ID" value="KAK3909886.1"/>
    <property type="molecule type" value="Genomic_DNA"/>
</dbReference>
<dbReference type="Proteomes" id="UP001219518">
    <property type="component" value="Unassembled WGS sequence"/>
</dbReference>
<keyword evidence="2" id="KW-0418">Kinase</keyword>
<organism evidence="2 3">
    <name type="scientific">Frankliniella fusca</name>
    <dbReference type="NCBI Taxonomy" id="407009"/>
    <lineage>
        <taxon>Eukaryota</taxon>
        <taxon>Metazoa</taxon>
        <taxon>Ecdysozoa</taxon>
        <taxon>Arthropoda</taxon>
        <taxon>Hexapoda</taxon>
        <taxon>Insecta</taxon>
        <taxon>Pterygota</taxon>
        <taxon>Neoptera</taxon>
        <taxon>Paraneoptera</taxon>
        <taxon>Thysanoptera</taxon>
        <taxon>Terebrantia</taxon>
        <taxon>Thripoidea</taxon>
        <taxon>Thripidae</taxon>
        <taxon>Frankliniella</taxon>
    </lineage>
</organism>
<reference evidence="2" key="2">
    <citation type="journal article" date="2023" name="BMC Genomics">
        <title>Pest status, molecular evolution, and epigenetic factors derived from the genome assembly of Frankliniella fusca, a thysanopteran phytovirus vector.</title>
        <authorList>
            <person name="Catto M.A."/>
            <person name="Labadie P.E."/>
            <person name="Jacobson A.L."/>
            <person name="Kennedy G.G."/>
            <person name="Srinivasan R."/>
            <person name="Hunt B.G."/>
        </authorList>
    </citation>
    <scope>NUCLEOTIDE SEQUENCE</scope>
    <source>
        <strain evidence="2">PL_HMW_Pooled</strain>
    </source>
</reference>
<dbReference type="EMBL" id="JAHWGI010000195">
    <property type="protein sequence ID" value="KAK3910777.1"/>
    <property type="molecule type" value="Genomic_DNA"/>
</dbReference>
<evidence type="ECO:0000313" key="1">
    <source>
        <dbReference type="EMBL" id="KAK3909886.1"/>
    </source>
</evidence>
<protein>
    <submittedName>
        <fullName evidence="2">Eukaryotic translation initiation factor 2-alpha kinase 3</fullName>
    </submittedName>
</protein>
<keyword evidence="2" id="KW-0648">Protein biosynthesis</keyword>
<sequence length="88" mass="10030">MIALMRMIKTIKTSSAGSRSWNFNSGQLKQGYRPDVECGIVLLGLLLPKLRHDLRGSRFLHVLNDSFDVNDQNILCWASVLELRLWAT</sequence>
<reference evidence="2" key="1">
    <citation type="submission" date="2021-07" db="EMBL/GenBank/DDBJ databases">
        <authorList>
            <person name="Catto M.A."/>
            <person name="Jacobson A."/>
            <person name="Kennedy G."/>
            <person name="Labadie P."/>
            <person name="Hunt B.G."/>
            <person name="Srinivasan R."/>
        </authorList>
    </citation>
    <scope>NUCLEOTIDE SEQUENCE</scope>
    <source>
        <strain evidence="2">PL_HMW_Pooled</strain>
        <tissue evidence="2">Head</tissue>
    </source>
</reference>
<evidence type="ECO:0000313" key="3">
    <source>
        <dbReference type="Proteomes" id="UP001219518"/>
    </source>
</evidence>
<evidence type="ECO:0000313" key="2">
    <source>
        <dbReference type="EMBL" id="KAK3910777.1"/>
    </source>
</evidence>
<accession>A0AAE1LAA2</accession>
<keyword evidence="2" id="KW-0808">Transferase</keyword>
<keyword evidence="2" id="KW-0396">Initiation factor</keyword>
<keyword evidence="3" id="KW-1185">Reference proteome</keyword>
<proteinExistence type="predicted"/>
<dbReference type="GO" id="GO:0016301">
    <property type="term" value="F:kinase activity"/>
    <property type="evidence" value="ECO:0007669"/>
    <property type="project" value="UniProtKB-KW"/>
</dbReference>
<dbReference type="AlphaFoldDB" id="A0AAE1LAA2"/>
<dbReference type="GO" id="GO:0003743">
    <property type="term" value="F:translation initiation factor activity"/>
    <property type="evidence" value="ECO:0007669"/>
    <property type="project" value="UniProtKB-KW"/>
</dbReference>
<comment type="caution">
    <text evidence="2">The sequence shown here is derived from an EMBL/GenBank/DDBJ whole genome shotgun (WGS) entry which is preliminary data.</text>
</comment>